<sequence length="370" mass="42099">MPHAAPAPPSALIPSLTCEEEDELEALLIHKLRGIPKNYILDIKLNDILCATAKTRLANVPLDINLAFLLRNRALIDECGGTPMKGDTRQTVDVCRAIWFWRLDTVRQFQRWHDGVRWNIAIFTALLSQLYAHPPDQRTAESQHHDRGAGARIDSPRPTNVDVERGRLTPAAVRFMTLYLSAVLEQHTTSSSSPSHSSSFAKRESFIRLWRTSTYDLFTIHKSWARKALQRALKQLSREWEKELELARRRIDRYEWEERFEPLIGSLIPGIAATPTRKDASCHPRPGGEEMEVAERLESGGVEVEGKQLLDALRTPCPVEEPGDMQKGMVYDDERIVVCDLRTAISAVQSIRPRDTLPLLMRLFPTVRDQ</sequence>
<gene>
    <name evidence="3" type="ORF">SLS59_007309</name>
</gene>
<accession>A0ABR3R0T2</accession>
<dbReference type="EMBL" id="JAKIXB020000025">
    <property type="protein sequence ID" value="KAL1597612.1"/>
    <property type="molecule type" value="Genomic_DNA"/>
</dbReference>
<proteinExistence type="predicted"/>
<organism evidence="3 4">
    <name type="scientific">Nothophoma quercina</name>
    <dbReference type="NCBI Taxonomy" id="749835"/>
    <lineage>
        <taxon>Eukaryota</taxon>
        <taxon>Fungi</taxon>
        <taxon>Dikarya</taxon>
        <taxon>Ascomycota</taxon>
        <taxon>Pezizomycotina</taxon>
        <taxon>Dothideomycetes</taxon>
        <taxon>Pleosporomycetidae</taxon>
        <taxon>Pleosporales</taxon>
        <taxon>Pleosporineae</taxon>
        <taxon>Didymellaceae</taxon>
        <taxon>Nothophoma</taxon>
    </lineage>
</organism>
<feature type="compositionally biased region" description="Basic and acidic residues" evidence="2">
    <location>
        <begin position="137"/>
        <end position="149"/>
    </location>
</feature>
<dbReference type="Proteomes" id="UP001521222">
    <property type="component" value="Unassembled WGS sequence"/>
</dbReference>
<evidence type="ECO:0000313" key="3">
    <source>
        <dbReference type="EMBL" id="KAL1597612.1"/>
    </source>
</evidence>
<name>A0ABR3R0T2_9PLEO</name>
<keyword evidence="4" id="KW-1185">Reference proteome</keyword>
<protein>
    <submittedName>
        <fullName evidence="3">Uncharacterized protein</fullName>
    </submittedName>
</protein>
<comment type="caution">
    <text evidence="3">The sequence shown here is derived from an EMBL/GenBank/DDBJ whole genome shotgun (WGS) entry which is preliminary data.</text>
</comment>
<evidence type="ECO:0000256" key="2">
    <source>
        <dbReference type="SAM" id="MobiDB-lite"/>
    </source>
</evidence>
<reference evidence="3 4" key="1">
    <citation type="submission" date="2024-02" db="EMBL/GenBank/DDBJ databases">
        <title>De novo assembly and annotation of 12 fungi associated with fruit tree decline syndrome in Ontario, Canada.</title>
        <authorList>
            <person name="Sulman M."/>
            <person name="Ellouze W."/>
            <person name="Ilyukhin E."/>
        </authorList>
    </citation>
    <scope>NUCLEOTIDE SEQUENCE [LARGE SCALE GENOMIC DNA]</scope>
    <source>
        <strain evidence="3 4">M97-236</strain>
    </source>
</reference>
<keyword evidence="1" id="KW-0175">Coiled coil</keyword>
<evidence type="ECO:0000313" key="4">
    <source>
        <dbReference type="Proteomes" id="UP001521222"/>
    </source>
</evidence>
<evidence type="ECO:0000256" key="1">
    <source>
        <dbReference type="SAM" id="Coils"/>
    </source>
</evidence>
<feature type="coiled-coil region" evidence="1">
    <location>
        <begin position="226"/>
        <end position="257"/>
    </location>
</feature>
<feature type="region of interest" description="Disordered" evidence="2">
    <location>
        <begin position="137"/>
        <end position="162"/>
    </location>
</feature>